<keyword evidence="1" id="KW-0472">Membrane</keyword>
<keyword evidence="3" id="KW-1185">Reference proteome</keyword>
<reference evidence="2" key="1">
    <citation type="submission" date="2023-04" db="EMBL/GenBank/DDBJ databases">
        <authorList>
            <person name="Vijverberg K."/>
            <person name="Xiong W."/>
            <person name="Schranz E."/>
        </authorList>
    </citation>
    <scope>NUCLEOTIDE SEQUENCE</scope>
</reference>
<keyword evidence="1" id="KW-1133">Transmembrane helix</keyword>
<feature type="transmembrane region" description="Helical" evidence="1">
    <location>
        <begin position="114"/>
        <end position="135"/>
    </location>
</feature>
<dbReference type="Proteomes" id="UP001177003">
    <property type="component" value="Chromosome 0"/>
</dbReference>
<gene>
    <name evidence="2" type="ORF">LSALG_LOCUS4074</name>
</gene>
<sequence length="136" mass="15561">MPSVTLPRNSWFFEDWLHLPANNSIVGEPQDIQITLLQLHLEVSLIREEVNADQRELRESLSQDMDAMNRKVDNVRACVLKMSHLADDLTNHFYSLQPAYVRASTEIAKMKKMLAVTSVFGVVAIVEVVAAYRWFS</sequence>
<dbReference type="EMBL" id="OX465086">
    <property type="protein sequence ID" value="CAI9263381.1"/>
    <property type="molecule type" value="Genomic_DNA"/>
</dbReference>
<evidence type="ECO:0000313" key="3">
    <source>
        <dbReference type="Proteomes" id="UP001177003"/>
    </source>
</evidence>
<proteinExistence type="predicted"/>
<name>A0AA35UR08_LACSI</name>
<keyword evidence="1" id="KW-0812">Transmembrane</keyword>
<evidence type="ECO:0000313" key="2">
    <source>
        <dbReference type="EMBL" id="CAI9263381.1"/>
    </source>
</evidence>
<evidence type="ECO:0000256" key="1">
    <source>
        <dbReference type="SAM" id="Phobius"/>
    </source>
</evidence>
<accession>A0AA35UR08</accession>
<organism evidence="2 3">
    <name type="scientific">Lactuca saligna</name>
    <name type="common">Willowleaf lettuce</name>
    <dbReference type="NCBI Taxonomy" id="75948"/>
    <lineage>
        <taxon>Eukaryota</taxon>
        <taxon>Viridiplantae</taxon>
        <taxon>Streptophyta</taxon>
        <taxon>Embryophyta</taxon>
        <taxon>Tracheophyta</taxon>
        <taxon>Spermatophyta</taxon>
        <taxon>Magnoliopsida</taxon>
        <taxon>eudicotyledons</taxon>
        <taxon>Gunneridae</taxon>
        <taxon>Pentapetalae</taxon>
        <taxon>asterids</taxon>
        <taxon>campanulids</taxon>
        <taxon>Asterales</taxon>
        <taxon>Asteraceae</taxon>
        <taxon>Cichorioideae</taxon>
        <taxon>Cichorieae</taxon>
        <taxon>Lactucinae</taxon>
        <taxon>Lactuca</taxon>
    </lineage>
</organism>
<protein>
    <submittedName>
        <fullName evidence="2">Uncharacterized protein</fullName>
    </submittedName>
</protein>
<dbReference type="AlphaFoldDB" id="A0AA35UR08"/>